<organism evidence="2 3">
    <name type="scientific">Shewanella aestuarii</name>
    <dbReference type="NCBI Taxonomy" id="1028752"/>
    <lineage>
        <taxon>Bacteria</taxon>
        <taxon>Pseudomonadati</taxon>
        <taxon>Pseudomonadota</taxon>
        <taxon>Gammaproteobacteria</taxon>
        <taxon>Alteromonadales</taxon>
        <taxon>Shewanellaceae</taxon>
        <taxon>Shewanella</taxon>
    </lineage>
</organism>
<evidence type="ECO:0000313" key="2">
    <source>
        <dbReference type="EMBL" id="QIR13468.1"/>
    </source>
</evidence>
<proteinExistence type="predicted"/>
<evidence type="ECO:0000256" key="1">
    <source>
        <dbReference type="SAM" id="Phobius"/>
    </source>
</evidence>
<keyword evidence="1" id="KW-0472">Membrane</keyword>
<name>A0A6G9QGE8_9GAMM</name>
<dbReference type="AlphaFoldDB" id="A0A6G9QGE8"/>
<dbReference type="KEGG" id="saes:HBH39_02270"/>
<dbReference type="RefSeq" id="WP_167675231.1">
    <property type="nucleotide sequence ID" value="NZ_CP050313.1"/>
</dbReference>
<keyword evidence="1" id="KW-0812">Transmembrane</keyword>
<reference evidence="2 3" key="1">
    <citation type="submission" date="2020-03" db="EMBL/GenBank/DDBJ databases">
        <title>Complete genome sequence of Shewanella sp.</title>
        <authorList>
            <person name="Kim Y.-S."/>
            <person name="Kim S.-J."/>
            <person name="Jung H.-K."/>
            <person name="Kim K.-H."/>
        </authorList>
    </citation>
    <scope>NUCLEOTIDE SEQUENCE [LARGE SCALE GENOMIC DNA]</scope>
    <source>
        <strain evidence="2 3">PN3F2</strain>
    </source>
</reference>
<gene>
    <name evidence="2" type="ORF">HBH39_02270</name>
</gene>
<dbReference type="Proteomes" id="UP000502608">
    <property type="component" value="Chromosome"/>
</dbReference>
<keyword evidence="1" id="KW-1133">Transmembrane helix</keyword>
<evidence type="ECO:0000313" key="3">
    <source>
        <dbReference type="Proteomes" id="UP000502608"/>
    </source>
</evidence>
<protein>
    <submittedName>
        <fullName evidence="2">Uncharacterized protein</fullName>
    </submittedName>
</protein>
<sequence>MMTTSIQTLSEMHCPTSAELKLLKFELDKLELENLKLSKIVLYLKFVQMIVFIPLGIVVLLLIACKWEQVLQLLG</sequence>
<dbReference type="EMBL" id="CP050313">
    <property type="protein sequence ID" value="QIR13468.1"/>
    <property type="molecule type" value="Genomic_DNA"/>
</dbReference>
<feature type="transmembrane region" description="Helical" evidence="1">
    <location>
        <begin position="40"/>
        <end position="64"/>
    </location>
</feature>
<keyword evidence="3" id="KW-1185">Reference proteome</keyword>
<accession>A0A6G9QGE8</accession>